<dbReference type="AlphaFoldDB" id="K9HHP7"/>
<feature type="transmembrane region" description="Helical" evidence="6">
    <location>
        <begin position="40"/>
        <end position="60"/>
    </location>
</feature>
<comment type="caution">
    <text evidence="8">The sequence shown here is derived from an EMBL/GenBank/DDBJ whole genome shotgun (WGS) entry which is preliminary data.</text>
</comment>
<evidence type="ECO:0000256" key="5">
    <source>
        <dbReference type="ARBA" id="ARBA00023136"/>
    </source>
</evidence>
<dbReference type="SUPFAM" id="SSF103481">
    <property type="entry name" value="Multidrug resistance efflux transporter EmrE"/>
    <property type="match status" value="2"/>
</dbReference>
<keyword evidence="5 6" id="KW-0472">Membrane</keyword>
<dbReference type="RefSeq" id="WP_009540709.1">
    <property type="nucleotide sequence ID" value="NZ_ANHY01000010.1"/>
</dbReference>
<dbReference type="eggNOG" id="COG0697">
    <property type="taxonomic scope" value="Bacteria"/>
</dbReference>
<evidence type="ECO:0000313" key="8">
    <source>
        <dbReference type="EMBL" id="EKV29968.1"/>
    </source>
</evidence>
<evidence type="ECO:0000256" key="3">
    <source>
        <dbReference type="ARBA" id="ARBA00022692"/>
    </source>
</evidence>
<dbReference type="STRING" id="1238182.C882_0049"/>
<evidence type="ECO:0000256" key="1">
    <source>
        <dbReference type="ARBA" id="ARBA00004141"/>
    </source>
</evidence>
<dbReference type="InterPro" id="IPR037185">
    <property type="entry name" value="EmrE-like"/>
</dbReference>
<feature type="transmembrane region" description="Helical" evidence="6">
    <location>
        <begin position="214"/>
        <end position="234"/>
    </location>
</feature>
<evidence type="ECO:0000256" key="4">
    <source>
        <dbReference type="ARBA" id="ARBA00022989"/>
    </source>
</evidence>
<dbReference type="InterPro" id="IPR050638">
    <property type="entry name" value="AA-Vitamin_Transporters"/>
</dbReference>
<feature type="transmembrane region" description="Helical" evidence="6">
    <location>
        <begin position="72"/>
        <end position="91"/>
    </location>
</feature>
<feature type="transmembrane region" description="Helical" evidence="6">
    <location>
        <begin position="269"/>
        <end position="288"/>
    </location>
</feature>
<evidence type="ECO:0000259" key="7">
    <source>
        <dbReference type="Pfam" id="PF00892"/>
    </source>
</evidence>
<dbReference type="GO" id="GO:0016020">
    <property type="term" value="C:membrane"/>
    <property type="evidence" value="ECO:0007669"/>
    <property type="project" value="UniProtKB-SubCell"/>
</dbReference>
<dbReference type="Proteomes" id="UP000009881">
    <property type="component" value="Unassembled WGS sequence"/>
</dbReference>
<proteinExistence type="inferred from homology"/>
<dbReference type="InterPro" id="IPR000620">
    <property type="entry name" value="EamA_dom"/>
</dbReference>
<accession>K9HHP7</accession>
<dbReference type="OrthoDB" id="150760at2"/>
<keyword evidence="3 6" id="KW-0812">Transmembrane</keyword>
<evidence type="ECO:0000256" key="2">
    <source>
        <dbReference type="ARBA" id="ARBA00007362"/>
    </source>
</evidence>
<feature type="transmembrane region" description="Helical" evidence="6">
    <location>
        <begin position="155"/>
        <end position="175"/>
    </location>
</feature>
<keyword evidence="4 6" id="KW-1133">Transmembrane helix</keyword>
<dbReference type="EMBL" id="ANHY01000010">
    <property type="protein sequence ID" value="EKV29968.1"/>
    <property type="molecule type" value="Genomic_DNA"/>
</dbReference>
<comment type="subcellular location">
    <subcellularLocation>
        <location evidence="1">Membrane</location>
        <topology evidence="1">Multi-pass membrane protein</topology>
    </subcellularLocation>
</comment>
<organism evidence="8 9">
    <name type="scientific">Caenispirillum salinarum AK4</name>
    <dbReference type="NCBI Taxonomy" id="1238182"/>
    <lineage>
        <taxon>Bacteria</taxon>
        <taxon>Pseudomonadati</taxon>
        <taxon>Pseudomonadota</taxon>
        <taxon>Alphaproteobacteria</taxon>
        <taxon>Rhodospirillales</taxon>
        <taxon>Novispirillaceae</taxon>
        <taxon>Caenispirillum</taxon>
    </lineage>
</organism>
<dbReference type="PANTHER" id="PTHR32322">
    <property type="entry name" value="INNER MEMBRANE TRANSPORTER"/>
    <property type="match status" value="1"/>
</dbReference>
<protein>
    <recommendedName>
        <fullName evidence="7">EamA domain-containing protein</fullName>
    </recommendedName>
</protein>
<dbReference type="PANTHER" id="PTHR32322:SF2">
    <property type="entry name" value="EAMA DOMAIN-CONTAINING PROTEIN"/>
    <property type="match status" value="1"/>
</dbReference>
<name>K9HHP7_9PROT</name>
<keyword evidence="9" id="KW-1185">Reference proteome</keyword>
<feature type="transmembrane region" description="Helical" evidence="6">
    <location>
        <begin position="103"/>
        <end position="121"/>
    </location>
</feature>
<dbReference type="Pfam" id="PF00892">
    <property type="entry name" value="EamA"/>
    <property type="match status" value="2"/>
</dbReference>
<feature type="transmembrane region" description="Helical" evidence="6">
    <location>
        <begin position="187"/>
        <end position="208"/>
    </location>
</feature>
<sequence length="290" mass="29251">MTHEISSSRHTGAALIAMSALLWSTAGLVSTGLFEHVHPLTVGFWRVALAVPTLLILARAAARWRPITRRAAGLLALIGLTQAGYQGFYFLGVSELGAGRATLVALCGAPVLISVLGAAVLKDRPGRLEWAAVPVAVAGAALLIGAPAPGVEGSVLGYAAAGAAALSYAVFALTARELAGLYHPFQITAIGFAVAALTLLPLAAGAGLVPAQGWGTLAYLGLVPTALAYALFFFGMRTVTATASGVLVLLEPAGAAVLAALLLGERYGALGLVGGALLLGAVLMVNLAKR</sequence>
<reference evidence="8 9" key="1">
    <citation type="journal article" date="2013" name="Genome Announc.">
        <title>Draft Genome Sequence of an Alphaproteobacterium, Caenispirillum salinarum AK4(T), Isolated from a Solar Saltern.</title>
        <authorList>
            <person name="Khatri I."/>
            <person name="Singh A."/>
            <person name="Korpole S."/>
            <person name="Pinnaka A.K."/>
            <person name="Subramanian S."/>
        </authorList>
    </citation>
    <scope>NUCLEOTIDE SEQUENCE [LARGE SCALE GENOMIC DNA]</scope>
    <source>
        <strain evidence="8 9">AK4</strain>
    </source>
</reference>
<gene>
    <name evidence="8" type="ORF">C882_0049</name>
</gene>
<feature type="transmembrane region" description="Helical" evidence="6">
    <location>
        <begin position="246"/>
        <end position="263"/>
    </location>
</feature>
<feature type="domain" description="EamA" evidence="7">
    <location>
        <begin position="11"/>
        <end position="144"/>
    </location>
</feature>
<feature type="transmembrane region" description="Helical" evidence="6">
    <location>
        <begin position="12"/>
        <end position="34"/>
    </location>
</feature>
<evidence type="ECO:0000256" key="6">
    <source>
        <dbReference type="SAM" id="Phobius"/>
    </source>
</evidence>
<evidence type="ECO:0000313" key="9">
    <source>
        <dbReference type="Proteomes" id="UP000009881"/>
    </source>
</evidence>
<feature type="domain" description="EamA" evidence="7">
    <location>
        <begin position="156"/>
        <end position="286"/>
    </location>
</feature>
<comment type="similarity">
    <text evidence="2">Belongs to the EamA transporter family.</text>
</comment>
<feature type="transmembrane region" description="Helical" evidence="6">
    <location>
        <begin position="128"/>
        <end position="149"/>
    </location>
</feature>